<feature type="compositionally biased region" description="Pro residues" evidence="1">
    <location>
        <begin position="8"/>
        <end position="20"/>
    </location>
</feature>
<dbReference type="EMBL" id="KZ678134">
    <property type="protein sequence ID" value="PSN68371.1"/>
    <property type="molecule type" value="Genomic_DNA"/>
</dbReference>
<proteinExistence type="predicted"/>
<name>A0A2T2NSG3_CORCC</name>
<feature type="compositionally biased region" description="Basic residues" evidence="1">
    <location>
        <begin position="226"/>
        <end position="237"/>
    </location>
</feature>
<dbReference type="OrthoDB" id="3693506at2759"/>
<reference evidence="2 3" key="1">
    <citation type="journal article" date="2018" name="Front. Microbiol.">
        <title>Genome-Wide Analysis of Corynespora cassiicola Leaf Fall Disease Putative Effectors.</title>
        <authorList>
            <person name="Lopez D."/>
            <person name="Ribeiro S."/>
            <person name="Label P."/>
            <person name="Fumanal B."/>
            <person name="Venisse J.S."/>
            <person name="Kohler A."/>
            <person name="de Oliveira R.R."/>
            <person name="Labutti K."/>
            <person name="Lipzen A."/>
            <person name="Lail K."/>
            <person name="Bauer D."/>
            <person name="Ohm R.A."/>
            <person name="Barry K.W."/>
            <person name="Spatafora J."/>
            <person name="Grigoriev I.V."/>
            <person name="Martin F.M."/>
            <person name="Pujade-Renaud V."/>
        </authorList>
    </citation>
    <scope>NUCLEOTIDE SEQUENCE [LARGE SCALE GENOMIC DNA]</scope>
    <source>
        <strain evidence="2 3">Philippines</strain>
    </source>
</reference>
<organism evidence="2 3">
    <name type="scientific">Corynespora cassiicola Philippines</name>
    <dbReference type="NCBI Taxonomy" id="1448308"/>
    <lineage>
        <taxon>Eukaryota</taxon>
        <taxon>Fungi</taxon>
        <taxon>Dikarya</taxon>
        <taxon>Ascomycota</taxon>
        <taxon>Pezizomycotina</taxon>
        <taxon>Dothideomycetes</taxon>
        <taxon>Pleosporomycetidae</taxon>
        <taxon>Pleosporales</taxon>
        <taxon>Corynesporascaceae</taxon>
        <taxon>Corynespora</taxon>
    </lineage>
</organism>
<keyword evidence="3" id="KW-1185">Reference proteome</keyword>
<gene>
    <name evidence="2" type="ORF">BS50DRAFT_573281</name>
</gene>
<feature type="compositionally biased region" description="Basic and acidic residues" evidence="1">
    <location>
        <begin position="242"/>
        <end position="258"/>
    </location>
</feature>
<protein>
    <submittedName>
        <fullName evidence="2">Uncharacterized protein</fullName>
    </submittedName>
</protein>
<dbReference type="Proteomes" id="UP000240883">
    <property type="component" value="Unassembled WGS sequence"/>
</dbReference>
<accession>A0A2T2NSG3</accession>
<evidence type="ECO:0000313" key="2">
    <source>
        <dbReference type="EMBL" id="PSN68371.1"/>
    </source>
</evidence>
<feature type="region of interest" description="Disordered" evidence="1">
    <location>
        <begin position="215"/>
        <end position="258"/>
    </location>
</feature>
<feature type="region of interest" description="Disordered" evidence="1">
    <location>
        <begin position="1"/>
        <end position="114"/>
    </location>
</feature>
<sequence length="258" mass="28407">MSFDAVNRPPPPPGTPPPEAFLPNSNIDTLTGYPDSDDDTSNNDLYADPTPPPQPQPQPQPFQYYAPRVGSATPDPHVPPGVDPRLHRRRAEKVKHDMISMFRRPRPADGTKPTSIKGVGLYTHARFVSGSALQQWESFIPLGGNWVPKSGQPEQVGGLRVELPGEVAKAYEVLEKSMSAEQQAVGKGGVNPWGRFEALDSPEMAGIGEREVVEHVRPESGSPLRGRGRGNAVRRRISFQEVRNHSTYEAGRDPRRTR</sequence>
<evidence type="ECO:0000256" key="1">
    <source>
        <dbReference type="SAM" id="MobiDB-lite"/>
    </source>
</evidence>
<dbReference type="AlphaFoldDB" id="A0A2T2NSG3"/>
<evidence type="ECO:0000313" key="3">
    <source>
        <dbReference type="Proteomes" id="UP000240883"/>
    </source>
</evidence>
<feature type="compositionally biased region" description="Pro residues" evidence="1">
    <location>
        <begin position="49"/>
        <end position="60"/>
    </location>
</feature>